<dbReference type="PANTHER" id="PTHR30146:SF148">
    <property type="entry name" value="HTH-TYPE TRANSCRIPTIONAL REPRESSOR PURR-RELATED"/>
    <property type="match status" value="1"/>
</dbReference>
<dbReference type="CDD" id="cd01392">
    <property type="entry name" value="HTH_LacI"/>
    <property type="match status" value="1"/>
</dbReference>
<keyword evidence="7" id="KW-1185">Reference proteome</keyword>
<dbReference type="PANTHER" id="PTHR30146">
    <property type="entry name" value="LACI-RELATED TRANSCRIPTIONAL REPRESSOR"/>
    <property type="match status" value="1"/>
</dbReference>
<dbReference type="Pfam" id="PF00356">
    <property type="entry name" value="LacI"/>
    <property type="match status" value="1"/>
</dbReference>
<dbReference type="PROSITE" id="PS50932">
    <property type="entry name" value="HTH_LACI_2"/>
    <property type="match status" value="1"/>
</dbReference>
<dbReference type="Gene3D" id="3.40.50.2300">
    <property type="match status" value="2"/>
</dbReference>
<name>A0A7X1B1E5_9BACT</name>
<sequence>MNLDAIAQAAGVSRMTVSRVMRNHPDVSRKTRERVLGIASAMNYRPNPMVSVLMSQVAAAKKSQFHPTLVYGWEHEVIRTRAALEKSKGGYFKWVKRRAEQLGFHVEALRINEEGMSQKRYSDILKARNTPGLIIAPAEDPEVSYDFDWDAMSSVTFGYSLRRPALNRVCLDYQAGIYKALKRLTGLGYRKFGLMLGKTTDDRIQHLWSSGFLTFHWEADLNCKSNIYIAETDSQDAFVQWFESHPFEVVLSYAETSHIEWARSVEARLNRKRACQFVHLDGDFMEESALFLGSLESCRRQMGEAAVELLVAQIKQNEHGVPDRQRSVVIQPELILNGESCQS</sequence>
<dbReference type="AlphaFoldDB" id="A0A7X1B1E5"/>
<evidence type="ECO:0000256" key="1">
    <source>
        <dbReference type="ARBA" id="ARBA00022491"/>
    </source>
</evidence>
<dbReference type="SUPFAM" id="SSF47413">
    <property type="entry name" value="lambda repressor-like DNA-binding domains"/>
    <property type="match status" value="1"/>
</dbReference>
<dbReference type="Proteomes" id="UP000525652">
    <property type="component" value="Unassembled WGS sequence"/>
</dbReference>
<dbReference type="Gene3D" id="1.10.260.40">
    <property type="entry name" value="lambda repressor-like DNA-binding domains"/>
    <property type="match status" value="1"/>
</dbReference>
<dbReference type="RefSeq" id="WP_185694469.1">
    <property type="nucleotide sequence ID" value="NZ_JACHVA010000134.1"/>
</dbReference>
<reference evidence="6 7" key="1">
    <citation type="submission" date="2020-07" db="EMBL/GenBank/DDBJ databases">
        <authorList>
            <person name="Feng X."/>
        </authorList>
    </citation>
    <scope>NUCLEOTIDE SEQUENCE [LARGE SCALE GENOMIC DNA]</scope>
    <source>
        <strain evidence="6 7">JCM14086</strain>
    </source>
</reference>
<feature type="domain" description="HTH lacI-type" evidence="5">
    <location>
        <begin position="1"/>
        <end position="55"/>
    </location>
</feature>
<keyword evidence="1" id="KW-0678">Repressor</keyword>
<dbReference type="InterPro" id="IPR000843">
    <property type="entry name" value="HTH_LacI"/>
</dbReference>
<dbReference type="GO" id="GO:0003700">
    <property type="term" value="F:DNA-binding transcription factor activity"/>
    <property type="evidence" value="ECO:0007669"/>
    <property type="project" value="TreeGrafter"/>
</dbReference>
<keyword evidence="2" id="KW-0805">Transcription regulation</keyword>
<accession>A0A7X1B1E5</accession>
<keyword evidence="4" id="KW-0804">Transcription</keyword>
<evidence type="ECO:0000313" key="7">
    <source>
        <dbReference type="Proteomes" id="UP000525652"/>
    </source>
</evidence>
<evidence type="ECO:0000259" key="5">
    <source>
        <dbReference type="PROSITE" id="PS50932"/>
    </source>
</evidence>
<comment type="caution">
    <text evidence="6">The sequence shown here is derived from an EMBL/GenBank/DDBJ whole genome shotgun (WGS) entry which is preliminary data.</text>
</comment>
<keyword evidence="3 6" id="KW-0238">DNA-binding</keyword>
<organism evidence="6 7">
    <name type="scientific">Puniceicoccus vermicola</name>
    <dbReference type="NCBI Taxonomy" id="388746"/>
    <lineage>
        <taxon>Bacteria</taxon>
        <taxon>Pseudomonadati</taxon>
        <taxon>Verrucomicrobiota</taxon>
        <taxon>Opitutia</taxon>
        <taxon>Puniceicoccales</taxon>
        <taxon>Puniceicoccaceae</taxon>
        <taxon>Puniceicoccus</taxon>
    </lineage>
</organism>
<dbReference type="GO" id="GO:0000976">
    <property type="term" value="F:transcription cis-regulatory region binding"/>
    <property type="evidence" value="ECO:0007669"/>
    <property type="project" value="TreeGrafter"/>
</dbReference>
<dbReference type="InterPro" id="IPR010982">
    <property type="entry name" value="Lambda_DNA-bd_dom_sf"/>
</dbReference>
<dbReference type="SUPFAM" id="SSF53822">
    <property type="entry name" value="Periplasmic binding protein-like I"/>
    <property type="match status" value="1"/>
</dbReference>
<evidence type="ECO:0000256" key="4">
    <source>
        <dbReference type="ARBA" id="ARBA00023163"/>
    </source>
</evidence>
<dbReference type="InterPro" id="IPR028082">
    <property type="entry name" value="Peripla_BP_I"/>
</dbReference>
<protein>
    <submittedName>
        <fullName evidence="6">LacI family DNA-binding transcriptional regulator</fullName>
    </submittedName>
</protein>
<dbReference type="SMART" id="SM00354">
    <property type="entry name" value="HTH_LACI"/>
    <property type="match status" value="1"/>
</dbReference>
<evidence type="ECO:0000313" key="6">
    <source>
        <dbReference type="EMBL" id="MBC2603850.1"/>
    </source>
</evidence>
<proteinExistence type="predicted"/>
<gene>
    <name evidence="6" type="ORF">H5P30_18890</name>
</gene>
<evidence type="ECO:0000256" key="3">
    <source>
        <dbReference type="ARBA" id="ARBA00023125"/>
    </source>
</evidence>
<evidence type="ECO:0000256" key="2">
    <source>
        <dbReference type="ARBA" id="ARBA00023015"/>
    </source>
</evidence>
<dbReference type="EMBL" id="JACHVA010000134">
    <property type="protein sequence ID" value="MBC2603850.1"/>
    <property type="molecule type" value="Genomic_DNA"/>
</dbReference>